<evidence type="ECO:0000256" key="1">
    <source>
        <dbReference type="SAM" id="MobiDB-lite"/>
    </source>
</evidence>
<gene>
    <name evidence="2" type="ORF">HaLaN_11714</name>
</gene>
<evidence type="ECO:0000313" key="2">
    <source>
        <dbReference type="EMBL" id="GFH15478.1"/>
    </source>
</evidence>
<feature type="region of interest" description="Disordered" evidence="1">
    <location>
        <begin position="42"/>
        <end position="75"/>
    </location>
</feature>
<keyword evidence="3" id="KW-1185">Reference proteome</keyword>
<evidence type="ECO:0000313" key="3">
    <source>
        <dbReference type="Proteomes" id="UP000485058"/>
    </source>
</evidence>
<proteinExistence type="predicted"/>
<accession>A0A699Z8N6</accession>
<dbReference type="EMBL" id="BLLF01000855">
    <property type="protein sequence ID" value="GFH15478.1"/>
    <property type="molecule type" value="Genomic_DNA"/>
</dbReference>
<protein>
    <submittedName>
        <fullName evidence="2">Uncharacterized protein</fullName>
    </submittedName>
</protein>
<organism evidence="2 3">
    <name type="scientific">Haematococcus lacustris</name>
    <name type="common">Green alga</name>
    <name type="synonym">Haematococcus pluvialis</name>
    <dbReference type="NCBI Taxonomy" id="44745"/>
    <lineage>
        <taxon>Eukaryota</taxon>
        <taxon>Viridiplantae</taxon>
        <taxon>Chlorophyta</taxon>
        <taxon>core chlorophytes</taxon>
        <taxon>Chlorophyceae</taxon>
        <taxon>CS clade</taxon>
        <taxon>Chlamydomonadales</taxon>
        <taxon>Haematococcaceae</taxon>
        <taxon>Haematococcus</taxon>
    </lineage>
</organism>
<comment type="caution">
    <text evidence="2">The sequence shown here is derived from an EMBL/GenBank/DDBJ whole genome shotgun (WGS) entry which is preliminary data.</text>
</comment>
<dbReference type="Proteomes" id="UP000485058">
    <property type="component" value="Unassembled WGS sequence"/>
</dbReference>
<reference evidence="2 3" key="1">
    <citation type="submission" date="2020-02" db="EMBL/GenBank/DDBJ databases">
        <title>Draft genome sequence of Haematococcus lacustris strain NIES-144.</title>
        <authorList>
            <person name="Morimoto D."/>
            <person name="Nakagawa S."/>
            <person name="Yoshida T."/>
            <person name="Sawayama S."/>
        </authorList>
    </citation>
    <scope>NUCLEOTIDE SEQUENCE [LARGE SCALE GENOMIC DNA]</scope>
    <source>
        <strain evidence="2 3">NIES-144</strain>
    </source>
</reference>
<feature type="compositionally biased region" description="Polar residues" evidence="1">
    <location>
        <begin position="48"/>
        <end position="62"/>
    </location>
</feature>
<sequence>MLPVAWCLRHIAGGMVLEAYCWWHGARGMLLVAWWPTGGSHSFPPASRQPSSHPSGQTTGTPSRRWFTRTESRSA</sequence>
<dbReference type="AlphaFoldDB" id="A0A699Z8N6"/>
<name>A0A699Z8N6_HAELA</name>